<evidence type="ECO:0000313" key="2">
    <source>
        <dbReference type="WBParaSite" id="RSKR_0000418700.1"/>
    </source>
</evidence>
<dbReference type="WBParaSite" id="RSKR_0000418700.1">
    <property type="protein sequence ID" value="RSKR_0000418700.1"/>
    <property type="gene ID" value="RSKR_0000418700"/>
</dbReference>
<sequence length="184" mass="18541">MKFYLVSLVALSLAVTSIYGDSVDRVKRQIPGCNPGCIGGGVCSPQIGACACAQPAIAYSPVIGCAPVAPLVPVPVRRLIPQGLPGSECGPGVECTGGSFCSNLNICQCELGLSLQGTVCVLPPLIPVVPVVPVVQAVPIALGAPCAVNVPAPAPMCQPNAVCSEGLCRCAARFQPVGGACMMR</sequence>
<name>A0AC35TUR0_9BILA</name>
<dbReference type="Proteomes" id="UP000095286">
    <property type="component" value="Unplaced"/>
</dbReference>
<organism evidence="1 2">
    <name type="scientific">Rhabditophanes sp. KR3021</name>
    <dbReference type="NCBI Taxonomy" id="114890"/>
    <lineage>
        <taxon>Eukaryota</taxon>
        <taxon>Metazoa</taxon>
        <taxon>Ecdysozoa</taxon>
        <taxon>Nematoda</taxon>
        <taxon>Chromadorea</taxon>
        <taxon>Rhabditida</taxon>
        <taxon>Tylenchina</taxon>
        <taxon>Panagrolaimomorpha</taxon>
        <taxon>Strongyloidoidea</taxon>
        <taxon>Alloionematidae</taxon>
        <taxon>Rhabditophanes</taxon>
    </lineage>
</organism>
<reference evidence="2" key="1">
    <citation type="submission" date="2016-11" db="UniProtKB">
        <authorList>
            <consortium name="WormBaseParasite"/>
        </authorList>
    </citation>
    <scope>IDENTIFICATION</scope>
    <source>
        <strain evidence="2">KR3021</strain>
    </source>
</reference>
<evidence type="ECO:0000313" key="1">
    <source>
        <dbReference type="Proteomes" id="UP000095286"/>
    </source>
</evidence>
<protein>
    <submittedName>
        <fullName evidence="2">EB domain-containing protein</fullName>
    </submittedName>
</protein>
<proteinExistence type="predicted"/>
<accession>A0AC35TUR0</accession>